<feature type="compositionally biased region" description="Basic and acidic residues" evidence="1">
    <location>
        <begin position="195"/>
        <end position="214"/>
    </location>
</feature>
<gene>
    <name evidence="2" type="ORF">HHUSO_G7700</name>
</gene>
<name>A0ABR0ZVE7_HUSHU</name>
<protein>
    <submittedName>
        <fullName evidence="2">ADP-ribose glycohydrolase MACROD2-like isoform X3</fullName>
    </submittedName>
</protein>
<keyword evidence="3" id="KW-1185">Reference proteome</keyword>
<feature type="compositionally biased region" description="Acidic residues" evidence="1">
    <location>
        <begin position="76"/>
        <end position="93"/>
    </location>
</feature>
<evidence type="ECO:0000313" key="2">
    <source>
        <dbReference type="EMBL" id="KAK6488788.1"/>
    </source>
</evidence>
<feature type="compositionally biased region" description="Basic and acidic residues" evidence="1">
    <location>
        <begin position="94"/>
        <end position="106"/>
    </location>
</feature>
<dbReference type="EMBL" id="JAHFZB010000006">
    <property type="protein sequence ID" value="KAK6488788.1"/>
    <property type="molecule type" value="Genomic_DNA"/>
</dbReference>
<comment type="caution">
    <text evidence="2">The sequence shown here is derived from an EMBL/GenBank/DDBJ whole genome shotgun (WGS) entry which is preliminary data.</text>
</comment>
<feature type="compositionally biased region" description="Polar residues" evidence="1">
    <location>
        <begin position="244"/>
        <end position="265"/>
    </location>
</feature>
<organism evidence="2 3">
    <name type="scientific">Huso huso</name>
    <name type="common">Beluga</name>
    <name type="synonym">Acipenser huso</name>
    <dbReference type="NCBI Taxonomy" id="61971"/>
    <lineage>
        <taxon>Eukaryota</taxon>
        <taxon>Metazoa</taxon>
        <taxon>Chordata</taxon>
        <taxon>Craniata</taxon>
        <taxon>Vertebrata</taxon>
        <taxon>Euteleostomi</taxon>
        <taxon>Actinopterygii</taxon>
        <taxon>Chondrostei</taxon>
        <taxon>Acipenseriformes</taxon>
        <taxon>Acipenseridae</taxon>
        <taxon>Huso</taxon>
    </lineage>
</organism>
<proteinExistence type="predicted"/>
<sequence>MCQTNVIFLLYQIDRVIFCVFLEMDYKIYKEKLSKFFSQENNMNEDAAEGMTEEEGKKCTPPNKTPKNKKLKKDEDINEEDDDDKTESADTEMESQKEEADKRDNTDAEMESQILDAEDNPASVEPKKGSDINSKEASDVNTNQDKPSKGHKHGDDPMENRGETEESKTDSDKDEVGSQLTEMETEAAVCQNKDPNLDSKELSKGGSKPEHELMEDQGIAVSADAKPPVEKIENSETEEGLVEMNTQVEDSLETEATQPENNQSKDVAGDVKDP</sequence>
<feature type="compositionally biased region" description="Basic and acidic residues" evidence="1">
    <location>
        <begin position="125"/>
        <end position="138"/>
    </location>
</feature>
<evidence type="ECO:0000313" key="3">
    <source>
        <dbReference type="Proteomes" id="UP001369086"/>
    </source>
</evidence>
<dbReference type="Proteomes" id="UP001369086">
    <property type="component" value="Unassembled WGS sequence"/>
</dbReference>
<reference evidence="2 3" key="1">
    <citation type="submission" date="2021-05" db="EMBL/GenBank/DDBJ databases">
        <authorList>
            <person name="Zahm M."/>
            <person name="Klopp C."/>
            <person name="Cabau C."/>
            <person name="Kuhl H."/>
            <person name="Suciu R."/>
            <person name="Ciorpac M."/>
            <person name="Holostenco D."/>
            <person name="Gessner J."/>
            <person name="Wuertz S."/>
            <person name="Hohne C."/>
            <person name="Stock M."/>
            <person name="Gislard M."/>
            <person name="Lluch J."/>
            <person name="Milhes M."/>
            <person name="Lampietro C."/>
            <person name="Lopez Roques C."/>
            <person name="Donnadieu C."/>
            <person name="Du K."/>
            <person name="Schartl M."/>
            <person name="Guiguen Y."/>
        </authorList>
    </citation>
    <scope>NUCLEOTIDE SEQUENCE [LARGE SCALE GENOMIC DNA]</scope>
    <source>
        <strain evidence="2">Hh-F2</strain>
        <tissue evidence="2">Blood</tissue>
    </source>
</reference>
<accession>A0ABR0ZVE7</accession>
<feature type="compositionally biased region" description="Basic and acidic residues" evidence="1">
    <location>
        <begin position="153"/>
        <end position="176"/>
    </location>
</feature>
<feature type="region of interest" description="Disordered" evidence="1">
    <location>
        <begin position="45"/>
        <end position="274"/>
    </location>
</feature>
<evidence type="ECO:0000256" key="1">
    <source>
        <dbReference type="SAM" id="MobiDB-lite"/>
    </source>
</evidence>